<dbReference type="Gene3D" id="3.90.190.10">
    <property type="entry name" value="Protein tyrosine phosphatase superfamily"/>
    <property type="match status" value="2"/>
</dbReference>
<dbReference type="InterPro" id="IPR014020">
    <property type="entry name" value="Tensin_C2-dom"/>
</dbReference>
<dbReference type="GO" id="GO:0016314">
    <property type="term" value="F:phosphatidylinositol-3,4,5-trisphosphate 3-phosphatase activity"/>
    <property type="evidence" value="ECO:0007669"/>
    <property type="project" value="TreeGrafter"/>
</dbReference>
<dbReference type="InterPro" id="IPR035892">
    <property type="entry name" value="C2_domain_sf"/>
</dbReference>
<dbReference type="SMART" id="SM01326">
    <property type="entry name" value="PTEN_C2"/>
    <property type="match status" value="1"/>
</dbReference>
<gene>
    <name evidence="4" type="ORF">JYZ213_LOCUS36745</name>
</gene>
<dbReference type="SUPFAM" id="SSF49562">
    <property type="entry name" value="C2 domain (Calcium/lipid-binding domain, CaLB)"/>
    <property type="match status" value="1"/>
</dbReference>
<dbReference type="PROSITE" id="PS51182">
    <property type="entry name" value="C2_TENSIN"/>
    <property type="match status" value="1"/>
</dbReference>
<dbReference type="Pfam" id="PF10409">
    <property type="entry name" value="PTEN_C2"/>
    <property type="match status" value="1"/>
</dbReference>
<evidence type="ECO:0000256" key="1">
    <source>
        <dbReference type="ARBA" id="ARBA00022801"/>
    </source>
</evidence>
<protein>
    <submittedName>
        <fullName evidence="4">Uncharacterized protein</fullName>
    </submittedName>
</protein>
<sequence>LFTMKYVYRTLATNVPTTSTAGTSPGSGHHFEVDLSYISTKVIVMSTPRDNPSEISGRQSAELIRDLLDTKHSQSYMLFSLDQQHRNHSTYRKEIFHNKVIDLPLADEKHSPRLIDVLCFCQKVSSFLLESTSNTAVIHCADGRNQIAFAACSLIAYHGIFQQVDHIVRYYEARRCAHPLLTMSQKRTLATNVPTTSTAGTSPGSGHHFEVDLSYISTKVIVMSTPRDNPSEISGRQSAELIRDLLDTKHSQSYMLFSLDQQHRNHPTYRKEIFHNKVIDLPLADEKHSPRLIDVLCFCQKVSSFLLESPSNTAVIHCADGRNQIAFAACSLIAYHGIFQQVDHIVRYYEARRCAHPLLTMSQKRYIQYLCDLSFGTIERPHFTELVIKTINLSPVPLFNRERNGCRPYIDVFNQDNKKIFSTYQDPNKLRVFTATDGVCPIPINIPFNGDLTIHVLHAPVGLSFQAHDGGIQICQLTINSNFCSLNHSELSYSRYELDGIEHTEKYPPSFRVTLDTTPSKKPASNEQDILSKLLDTTLKKPQCLFKDEIEFRQTIEEYEKRYKITCGKNFCCII</sequence>
<dbReference type="EMBL" id="CAJNOG010000917">
    <property type="protein sequence ID" value="CAF1382535.1"/>
    <property type="molecule type" value="Genomic_DNA"/>
</dbReference>
<feature type="non-terminal residue" evidence="4">
    <location>
        <position position="1"/>
    </location>
</feature>
<dbReference type="InterPro" id="IPR051281">
    <property type="entry name" value="Dual-spec_lipid-protein_phosph"/>
</dbReference>
<dbReference type="GO" id="GO:0005829">
    <property type="term" value="C:cytosol"/>
    <property type="evidence" value="ECO:0007669"/>
    <property type="project" value="TreeGrafter"/>
</dbReference>
<comment type="caution">
    <text evidence="4">The sequence shown here is derived from an EMBL/GenBank/DDBJ whole genome shotgun (WGS) entry which is preliminary data.</text>
</comment>
<proteinExistence type="predicted"/>
<accession>A0A815JNY6</accession>
<evidence type="ECO:0000259" key="3">
    <source>
        <dbReference type="PROSITE" id="PS51182"/>
    </source>
</evidence>
<dbReference type="SUPFAM" id="SSF52799">
    <property type="entry name" value="(Phosphotyrosine protein) phosphatases II"/>
    <property type="match status" value="2"/>
</dbReference>
<dbReference type="PANTHER" id="PTHR12305">
    <property type="entry name" value="PHOSPHATASE WITH HOMOLOGY TO TENSIN"/>
    <property type="match status" value="1"/>
</dbReference>
<name>A0A815JNY6_9BILA</name>
<dbReference type="PROSITE" id="PS51181">
    <property type="entry name" value="PPASE_TENSIN"/>
    <property type="match status" value="1"/>
</dbReference>
<feature type="domain" description="Phosphatase tensin-type" evidence="2">
    <location>
        <begin position="202"/>
        <end position="377"/>
    </location>
</feature>
<evidence type="ECO:0000313" key="4">
    <source>
        <dbReference type="EMBL" id="CAF1382535.1"/>
    </source>
</evidence>
<reference evidence="4" key="1">
    <citation type="submission" date="2021-02" db="EMBL/GenBank/DDBJ databases">
        <authorList>
            <person name="Nowell W R."/>
        </authorList>
    </citation>
    <scope>NUCLEOTIDE SEQUENCE</scope>
</reference>
<evidence type="ECO:0000259" key="2">
    <source>
        <dbReference type="PROSITE" id="PS51181"/>
    </source>
</evidence>
<dbReference type="PANTHER" id="PTHR12305:SF94">
    <property type="entry name" value="PHOSPHATIDYLINOSITOL-3,4,5-TRISPHOSPHATE 3-PHOSPHATASE"/>
    <property type="match status" value="1"/>
</dbReference>
<keyword evidence="1" id="KW-0378">Hydrolase</keyword>
<dbReference type="AlphaFoldDB" id="A0A815JNY6"/>
<organism evidence="4 5">
    <name type="scientific">Adineta steineri</name>
    <dbReference type="NCBI Taxonomy" id="433720"/>
    <lineage>
        <taxon>Eukaryota</taxon>
        <taxon>Metazoa</taxon>
        <taxon>Spiralia</taxon>
        <taxon>Gnathifera</taxon>
        <taxon>Rotifera</taxon>
        <taxon>Eurotatoria</taxon>
        <taxon>Bdelloidea</taxon>
        <taxon>Adinetida</taxon>
        <taxon>Adinetidae</taxon>
        <taxon>Adineta</taxon>
    </lineage>
</organism>
<evidence type="ECO:0000313" key="5">
    <source>
        <dbReference type="Proteomes" id="UP000663845"/>
    </source>
</evidence>
<feature type="domain" description="C2 tensin-type" evidence="3">
    <location>
        <begin position="383"/>
        <end position="520"/>
    </location>
</feature>
<dbReference type="InterPro" id="IPR029023">
    <property type="entry name" value="Tensin_phosphatase"/>
</dbReference>
<dbReference type="Proteomes" id="UP000663845">
    <property type="component" value="Unassembled WGS sequence"/>
</dbReference>
<dbReference type="InterPro" id="IPR029021">
    <property type="entry name" value="Prot-tyrosine_phosphatase-like"/>
</dbReference>
<dbReference type="Gene3D" id="2.60.40.1110">
    <property type="match status" value="1"/>
</dbReference>